<dbReference type="PRINTS" id="PR00119">
    <property type="entry name" value="CATATPASE"/>
</dbReference>
<dbReference type="Gene3D" id="2.70.150.10">
    <property type="entry name" value="Calcium-transporting ATPase, cytoplasmic transduction domain A"/>
    <property type="match status" value="1"/>
</dbReference>
<keyword evidence="4" id="KW-0472">Membrane</keyword>
<evidence type="ECO:0000313" key="5">
    <source>
        <dbReference type="EMBL" id="EME43302.1"/>
    </source>
</evidence>
<dbReference type="Pfam" id="PF13246">
    <property type="entry name" value="Cation_ATPase"/>
    <property type="match status" value="1"/>
</dbReference>
<dbReference type="AlphaFoldDB" id="M2XLI1"/>
<accession>M2XLI1</accession>
<evidence type="ECO:0000313" key="6">
    <source>
        <dbReference type="Proteomes" id="UP000016933"/>
    </source>
</evidence>
<evidence type="ECO:0000256" key="3">
    <source>
        <dbReference type="ARBA" id="ARBA00022989"/>
    </source>
</evidence>
<dbReference type="HOGENOM" id="CLU_002360_3_0_1"/>
<keyword evidence="3" id="KW-1133">Transmembrane helix</keyword>
<dbReference type="eggNOG" id="KOG0202">
    <property type="taxonomic scope" value="Eukaryota"/>
</dbReference>
<dbReference type="InterPro" id="IPR023298">
    <property type="entry name" value="ATPase_P-typ_TM_dom_sf"/>
</dbReference>
<dbReference type="GO" id="GO:0016020">
    <property type="term" value="C:membrane"/>
    <property type="evidence" value="ECO:0007669"/>
    <property type="project" value="UniProtKB-SubCell"/>
</dbReference>
<dbReference type="PANTHER" id="PTHR42861">
    <property type="entry name" value="CALCIUM-TRANSPORTING ATPASE"/>
    <property type="match status" value="1"/>
</dbReference>
<dbReference type="Gene3D" id="3.40.1110.10">
    <property type="entry name" value="Calcium-transporting ATPase, cytoplasmic domain N"/>
    <property type="match status" value="1"/>
</dbReference>
<dbReference type="EMBL" id="KB446540">
    <property type="protein sequence ID" value="EME43302.1"/>
    <property type="molecule type" value="Genomic_DNA"/>
</dbReference>
<evidence type="ECO:0000256" key="4">
    <source>
        <dbReference type="ARBA" id="ARBA00023136"/>
    </source>
</evidence>
<dbReference type="InterPro" id="IPR036412">
    <property type="entry name" value="HAD-like_sf"/>
</dbReference>
<dbReference type="SUPFAM" id="SSF81665">
    <property type="entry name" value="Calcium ATPase, transmembrane domain M"/>
    <property type="match status" value="1"/>
</dbReference>
<reference evidence="5 6" key="2">
    <citation type="journal article" date="2012" name="PLoS Pathog.">
        <title>Diverse lifestyles and strategies of plant pathogenesis encoded in the genomes of eighteen Dothideomycetes fungi.</title>
        <authorList>
            <person name="Ohm R.A."/>
            <person name="Feau N."/>
            <person name="Henrissat B."/>
            <person name="Schoch C.L."/>
            <person name="Horwitz B.A."/>
            <person name="Barry K.W."/>
            <person name="Condon B.J."/>
            <person name="Copeland A.C."/>
            <person name="Dhillon B."/>
            <person name="Glaser F."/>
            <person name="Hesse C.N."/>
            <person name="Kosti I."/>
            <person name="LaButti K."/>
            <person name="Lindquist E.A."/>
            <person name="Lucas S."/>
            <person name="Salamov A.A."/>
            <person name="Bradshaw R.E."/>
            <person name="Ciuffetti L."/>
            <person name="Hamelin R.C."/>
            <person name="Kema G.H.J."/>
            <person name="Lawrence C."/>
            <person name="Scott J.A."/>
            <person name="Spatafora J.W."/>
            <person name="Turgeon B.G."/>
            <person name="de Wit P.J.G.M."/>
            <person name="Zhong S."/>
            <person name="Goodwin S.B."/>
            <person name="Grigoriev I.V."/>
        </authorList>
    </citation>
    <scope>NUCLEOTIDE SEQUENCE [LARGE SCALE GENOMIC DNA]</scope>
    <source>
        <strain evidence="6">NZE10 / CBS 128990</strain>
    </source>
</reference>
<gene>
    <name evidence="5" type="ORF">DOTSEDRAFT_80748</name>
</gene>
<sequence length="605" mass="64207">MSSGAERTNSCTPNESIWHYNHFENRVHATIIASTSSVNLVDEGALLDGESKASAKDADLITDNLEAPVGDRTNFAYSSTTATRHRGAGIVIATHVATEIGKIVVLLFSVKVRSAASRMPCKCRQTLLAHTFLNRPGLLLAIIVLSVSRWEIDNETLIYGICVAVAVISKSLIAVPTITVATGPMAMAGDNVIVRKMGALEAIAGDTNICLDKTGDFDKGPHFQDSPVKRMSAVYTSDHNGELTCLTEVATKVLLPLMKVNEATFKAILAQAVAMASEGLRVLCLAYRTLYADDENKIMDRGLAIRDLMFAGLVGICALPLLEYAGAIEQCQRAGITVHMPTDDHLKAATTIACEVDILAPHVAGSSAADAVMTASVSDKMSDLDLDNVKSFPLILARRSLSTSLGMLDALHSRGKYCIMTGDEVNSLPAPKGADIGAAKDLNGGDVSKQAAGLGPTDDDFASIVSAFRGRRRLFDNSRTVLLHLLISNIAQVIPLLVGQASKHNNDTSVWPLSPLEILFAKSVASSLLAPGLDSEEASADGITRQPHSLRADVFTKEFIIDKSVYAVCMGCLSLASLVIGASGVGDGSLGNDCNHDYNQNCDLP</sequence>
<dbReference type="SUPFAM" id="SSF56784">
    <property type="entry name" value="HAD-like"/>
    <property type="match status" value="1"/>
</dbReference>
<reference evidence="6" key="1">
    <citation type="journal article" date="2012" name="PLoS Genet.">
        <title>The genomes of the fungal plant pathogens Cladosporium fulvum and Dothistroma septosporum reveal adaptation to different hosts and lifestyles but also signatures of common ancestry.</title>
        <authorList>
            <person name="de Wit P.J.G.M."/>
            <person name="van der Burgt A."/>
            <person name="Oekmen B."/>
            <person name="Stergiopoulos I."/>
            <person name="Abd-Elsalam K.A."/>
            <person name="Aerts A.L."/>
            <person name="Bahkali A.H."/>
            <person name="Beenen H.G."/>
            <person name="Chettri P."/>
            <person name="Cox M.P."/>
            <person name="Datema E."/>
            <person name="de Vries R.P."/>
            <person name="Dhillon B."/>
            <person name="Ganley A.R."/>
            <person name="Griffiths S.A."/>
            <person name="Guo Y."/>
            <person name="Hamelin R.C."/>
            <person name="Henrissat B."/>
            <person name="Kabir M.S."/>
            <person name="Jashni M.K."/>
            <person name="Kema G."/>
            <person name="Klaubauf S."/>
            <person name="Lapidus A."/>
            <person name="Levasseur A."/>
            <person name="Lindquist E."/>
            <person name="Mehrabi R."/>
            <person name="Ohm R.A."/>
            <person name="Owen T.J."/>
            <person name="Salamov A."/>
            <person name="Schwelm A."/>
            <person name="Schijlen E."/>
            <person name="Sun H."/>
            <person name="van den Burg H.A."/>
            <person name="van Ham R.C.H.J."/>
            <person name="Zhang S."/>
            <person name="Goodwin S.B."/>
            <person name="Grigoriev I.V."/>
            <person name="Collemare J."/>
            <person name="Bradshaw R.E."/>
        </authorList>
    </citation>
    <scope>NUCLEOTIDE SEQUENCE [LARGE SCALE GENOMIC DNA]</scope>
    <source>
        <strain evidence="6">NZE10 / CBS 128990</strain>
    </source>
</reference>
<evidence type="ECO:0008006" key="7">
    <source>
        <dbReference type="Google" id="ProtNLM"/>
    </source>
</evidence>
<dbReference type="InterPro" id="IPR001757">
    <property type="entry name" value="P_typ_ATPase"/>
</dbReference>
<evidence type="ECO:0000256" key="2">
    <source>
        <dbReference type="ARBA" id="ARBA00022692"/>
    </source>
</evidence>
<dbReference type="Gene3D" id="1.20.1110.10">
    <property type="entry name" value="Calcium-transporting ATPase, transmembrane domain"/>
    <property type="match status" value="2"/>
</dbReference>
<dbReference type="SUPFAM" id="SSF81653">
    <property type="entry name" value="Calcium ATPase, transduction domain A"/>
    <property type="match status" value="1"/>
</dbReference>
<dbReference type="OrthoDB" id="3352408at2759"/>
<name>M2XLI1_DOTSN</name>
<keyword evidence="2" id="KW-0812">Transmembrane</keyword>
<dbReference type="Proteomes" id="UP000016933">
    <property type="component" value="Unassembled WGS sequence"/>
</dbReference>
<dbReference type="GO" id="GO:0006812">
    <property type="term" value="P:monoatomic cation transport"/>
    <property type="evidence" value="ECO:0007669"/>
    <property type="project" value="UniProtKB-ARBA"/>
</dbReference>
<dbReference type="GO" id="GO:0016887">
    <property type="term" value="F:ATP hydrolysis activity"/>
    <property type="evidence" value="ECO:0007669"/>
    <property type="project" value="InterPro"/>
</dbReference>
<dbReference type="PRINTS" id="PR00120">
    <property type="entry name" value="HATPASE"/>
</dbReference>
<organism evidence="5 6">
    <name type="scientific">Dothistroma septosporum (strain NZE10 / CBS 128990)</name>
    <name type="common">Red band needle blight fungus</name>
    <name type="synonym">Mycosphaerella pini</name>
    <dbReference type="NCBI Taxonomy" id="675120"/>
    <lineage>
        <taxon>Eukaryota</taxon>
        <taxon>Fungi</taxon>
        <taxon>Dikarya</taxon>
        <taxon>Ascomycota</taxon>
        <taxon>Pezizomycotina</taxon>
        <taxon>Dothideomycetes</taxon>
        <taxon>Dothideomycetidae</taxon>
        <taxon>Mycosphaerellales</taxon>
        <taxon>Mycosphaerellaceae</taxon>
        <taxon>Dothistroma</taxon>
    </lineage>
</organism>
<evidence type="ECO:0000256" key="1">
    <source>
        <dbReference type="ARBA" id="ARBA00004141"/>
    </source>
</evidence>
<dbReference type="Gene3D" id="3.40.50.1000">
    <property type="entry name" value="HAD superfamily/HAD-like"/>
    <property type="match status" value="1"/>
</dbReference>
<dbReference type="InterPro" id="IPR008250">
    <property type="entry name" value="ATPase_P-typ_transduc_dom_A_sf"/>
</dbReference>
<proteinExistence type="predicted"/>
<protein>
    <recommendedName>
        <fullName evidence="7">Cation-transporting P-type ATPase C-terminal domain-containing protein</fullName>
    </recommendedName>
</protein>
<dbReference type="GO" id="GO:0005524">
    <property type="term" value="F:ATP binding"/>
    <property type="evidence" value="ECO:0007669"/>
    <property type="project" value="InterPro"/>
</dbReference>
<keyword evidence="6" id="KW-1185">Reference proteome</keyword>
<dbReference type="STRING" id="675120.M2XLI1"/>
<dbReference type="InterPro" id="IPR023214">
    <property type="entry name" value="HAD_sf"/>
</dbReference>
<comment type="subcellular location">
    <subcellularLocation>
        <location evidence="1">Membrane</location>
        <topology evidence="1">Multi-pass membrane protein</topology>
    </subcellularLocation>
</comment>
<dbReference type="InterPro" id="IPR023299">
    <property type="entry name" value="ATPase_P-typ_cyto_dom_N"/>
</dbReference>